<accession>A0A0E9RCT0</accession>
<proteinExistence type="predicted"/>
<protein>
    <submittedName>
        <fullName evidence="1">Uncharacterized protein</fullName>
    </submittedName>
</protein>
<reference evidence="1" key="2">
    <citation type="journal article" date="2015" name="Fish Shellfish Immunol.">
        <title>Early steps in the European eel (Anguilla anguilla)-Vibrio vulnificus interaction in the gills: Role of the RtxA13 toxin.</title>
        <authorList>
            <person name="Callol A."/>
            <person name="Pajuelo D."/>
            <person name="Ebbesson L."/>
            <person name="Teles M."/>
            <person name="MacKenzie S."/>
            <person name="Amaro C."/>
        </authorList>
    </citation>
    <scope>NUCLEOTIDE SEQUENCE</scope>
</reference>
<organism evidence="1">
    <name type="scientific">Anguilla anguilla</name>
    <name type="common">European freshwater eel</name>
    <name type="synonym">Muraena anguilla</name>
    <dbReference type="NCBI Taxonomy" id="7936"/>
    <lineage>
        <taxon>Eukaryota</taxon>
        <taxon>Metazoa</taxon>
        <taxon>Chordata</taxon>
        <taxon>Craniata</taxon>
        <taxon>Vertebrata</taxon>
        <taxon>Euteleostomi</taxon>
        <taxon>Actinopterygii</taxon>
        <taxon>Neopterygii</taxon>
        <taxon>Teleostei</taxon>
        <taxon>Anguilliformes</taxon>
        <taxon>Anguillidae</taxon>
        <taxon>Anguilla</taxon>
    </lineage>
</organism>
<sequence>MRSSPAAPVPTVSF</sequence>
<evidence type="ECO:0000313" key="1">
    <source>
        <dbReference type="EMBL" id="JAH26265.1"/>
    </source>
</evidence>
<name>A0A0E9RCT0_ANGAN</name>
<dbReference type="EMBL" id="GBXM01082312">
    <property type="protein sequence ID" value="JAH26265.1"/>
    <property type="molecule type" value="Transcribed_RNA"/>
</dbReference>
<reference evidence="1" key="1">
    <citation type="submission" date="2014-11" db="EMBL/GenBank/DDBJ databases">
        <authorList>
            <person name="Amaro Gonzalez C."/>
        </authorList>
    </citation>
    <scope>NUCLEOTIDE SEQUENCE</scope>
</reference>